<dbReference type="RefSeq" id="WP_345673228.1">
    <property type="nucleotide sequence ID" value="NZ_BAABHS010000001.1"/>
</dbReference>
<name>A0ABP9GST8_9ACTN</name>
<dbReference type="EMBL" id="BAABHS010000001">
    <property type="protein sequence ID" value="GAA4945552.1"/>
    <property type="molecule type" value="Genomic_DNA"/>
</dbReference>
<dbReference type="SUPFAM" id="SSF56281">
    <property type="entry name" value="Metallo-hydrolase/oxidoreductase"/>
    <property type="match status" value="1"/>
</dbReference>
<feature type="domain" description="Metallo-beta-lactamase" evidence="1">
    <location>
        <begin position="21"/>
        <end position="79"/>
    </location>
</feature>
<dbReference type="PANTHER" id="PTHR30619">
    <property type="entry name" value="DNA INTERNALIZATION/COMPETENCE PROTEIN COMEC/REC2"/>
    <property type="match status" value="1"/>
</dbReference>
<dbReference type="InterPro" id="IPR036866">
    <property type="entry name" value="RibonucZ/Hydroxyglut_hydro"/>
</dbReference>
<sequence>MTTSPSGARVPLDGLGVRLLDVGHGNSAVVWDGTVCSVVDVAPGDLVNEELRRLGCTRIEHLVISHSDKDHAGGAARLLLDDARTIGTIWYTADGHKRSETWQRMLRAVEFRLRTGGLDDQQNIHSGMKRRLHNGRAWLECVHPDVVMAGTGPTGRHPTAGTLTANTVSVVVKVHLDDVPAALLTADIDAIALAELERRDADLTAPVLVFPHHGGRPGRANPGEFAYRMTQLVAPKLIVFSIQGGGRASNPHPDVVAAVRRAAPDAHIACTQVSRHCHTRLEPLPAGHLSIGPAAGRERGRCCAGSLAITSGADGLVIDPPLPAHASFVDQHVAAPLCRPAIVTAVPAARDGEALGG</sequence>
<gene>
    <name evidence="2" type="ORF">GCM10023205_01510</name>
</gene>
<evidence type="ECO:0000313" key="2">
    <source>
        <dbReference type="EMBL" id="GAA4945552.1"/>
    </source>
</evidence>
<dbReference type="Gene3D" id="3.60.15.10">
    <property type="entry name" value="Ribonuclease Z/Hydroxyacylglutathione hydrolase-like"/>
    <property type="match status" value="1"/>
</dbReference>
<protein>
    <recommendedName>
        <fullName evidence="1">Metallo-beta-lactamase domain-containing protein</fullName>
    </recommendedName>
</protein>
<evidence type="ECO:0000313" key="3">
    <source>
        <dbReference type="Proteomes" id="UP001500466"/>
    </source>
</evidence>
<organism evidence="2 3">
    <name type="scientific">Yinghuangia aomiensis</name>
    <dbReference type="NCBI Taxonomy" id="676205"/>
    <lineage>
        <taxon>Bacteria</taxon>
        <taxon>Bacillati</taxon>
        <taxon>Actinomycetota</taxon>
        <taxon>Actinomycetes</taxon>
        <taxon>Kitasatosporales</taxon>
        <taxon>Streptomycetaceae</taxon>
        <taxon>Yinghuangia</taxon>
    </lineage>
</organism>
<reference evidence="3" key="1">
    <citation type="journal article" date="2019" name="Int. J. Syst. Evol. Microbiol.">
        <title>The Global Catalogue of Microorganisms (GCM) 10K type strain sequencing project: providing services to taxonomists for standard genome sequencing and annotation.</title>
        <authorList>
            <consortium name="The Broad Institute Genomics Platform"/>
            <consortium name="The Broad Institute Genome Sequencing Center for Infectious Disease"/>
            <person name="Wu L."/>
            <person name="Ma J."/>
        </authorList>
    </citation>
    <scope>NUCLEOTIDE SEQUENCE [LARGE SCALE GENOMIC DNA]</scope>
    <source>
        <strain evidence="3">JCM 17986</strain>
    </source>
</reference>
<accession>A0ABP9GST8</accession>
<dbReference type="PANTHER" id="PTHR30619:SF1">
    <property type="entry name" value="RECOMBINATION PROTEIN 2"/>
    <property type="match status" value="1"/>
</dbReference>
<proteinExistence type="predicted"/>
<dbReference type="Pfam" id="PF00753">
    <property type="entry name" value="Lactamase_B"/>
    <property type="match status" value="1"/>
</dbReference>
<evidence type="ECO:0000259" key="1">
    <source>
        <dbReference type="Pfam" id="PF00753"/>
    </source>
</evidence>
<dbReference type="Proteomes" id="UP001500466">
    <property type="component" value="Unassembled WGS sequence"/>
</dbReference>
<dbReference type="InterPro" id="IPR001279">
    <property type="entry name" value="Metallo-B-lactamas"/>
</dbReference>
<dbReference type="InterPro" id="IPR052159">
    <property type="entry name" value="Competence_DNA_uptake"/>
</dbReference>
<comment type="caution">
    <text evidence="2">The sequence shown here is derived from an EMBL/GenBank/DDBJ whole genome shotgun (WGS) entry which is preliminary data.</text>
</comment>
<keyword evidence="3" id="KW-1185">Reference proteome</keyword>